<sequence length="223" mass="24631">MKSKQRILFGCYAMVFAIIGDYLIGYGTIGTSSDPDAYMGISWNVAPDWRYAVSSVLGFLCAAMFAYAATELLKVMETEYNLKDSKLYKLFKIANWGGILYFAFIHIGICILPVVFNAGMEATGDIPTAVSMTMRVLKSELVPLAIGFLVCDLFVTIGWIGMVLKEMIPVKKWMIICCPIFGILFGNLLNLISEGLDSGSESFGWLVLYLVCALCLTKKKEAN</sequence>
<feature type="transmembrane region" description="Helical" evidence="1">
    <location>
        <begin position="49"/>
        <end position="73"/>
    </location>
</feature>
<dbReference type="EMBL" id="SVER01000004">
    <property type="protein sequence ID" value="MBE5918704.1"/>
    <property type="molecule type" value="Genomic_DNA"/>
</dbReference>
<accession>A0A927YLD8</accession>
<evidence type="ECO:0000313" key="3">
    <source>
        <dbReference type="Proteomes" id="UP000766246"/>
    </source>
</evidence>
<protein>
    <submittedName>
        <fullName evidence="2">Uncharacterized protein</fullName>
    </submittedName>
</protein>
<reference evidence="2" key="1">
    <citation type="submission" date="2019-04" db="EMBL/GenBank/DDBJ databases">
        <title>Evolution of Biomass-Degrading Anaerobic Consortia Revealed by Metagenomics.</title>
        <authorList>
            <person name="Peng X."/>
        </authorList>
    </citation>
    <scope>NUCLEOTIDE SEQUENCE</scope>
    <source>
        <strain evidence="2">SIG311</strain>
    </source>
</reference>
<proteinExistence type="predicted"/>
<comment type="caution">
    <text evidence="2">The sequence shown here is derived from an EMBL/GenBank/DDBJ whole genome shotgun (WGS) entry which is preliminary data.</text>
</comment>
<evidence type="ECO:0000256" key="1">
    <source>
        <dbReference type="SAM" id="Phobius"/>
    </source>
</evidence>
<feature type="transmembrane region" description="Helical" evidence="1">
    <location>
        <begin position="198"/>
        <end position="217"/>
    </location>
</feature>
<feature type="transmembrane region" description="Helical" evidence="1">
    <location>
        <begin position="173"/>
        <end position="192"/>
    </location>
</feature>
<feature type="transmembrane region" description="Helical" evidence="1">
    <location>
        <begin position="93"/>
        <end position="116"/>
    </location>
</feature>
<keyword evidence="1" id="KW-0812">Transmembrane</keyword>
<feature type="transmembrane region" description="Helical" evidence="1">
    <location>
        <begin position="7"/>
        <end position="29"/>
    </location>
</feature>
<dbReference type="Pfam" id="PF20599">
    <property type="entry name" value="DUF6796"/>
    <property type="match status" value="1"/>
</dbReference>
<dbReference type="AlphaFoldDB" id="A0A927YLD8"/>
<organism evidence="2 3">
    <name type="scientific">Pseudobutyrivibrio ruminis</name>
    <dbReference type="NCBI Taxonomy" id="46206"/>
    <lineage>
        <taxon>Bacteria</taxon>
        <taxon>Bacillati</taxon>
        <taxon>Bacillota</taxon>
        <taxon>Clostridia</taxon>
        <taxon>Lachnospirales</taxon>
        <taxon>Lachnospiraceae</taxon>
        <taxon>Pseudobutyrivibrio</taxon>
    </lineage>
</organism>
<dbReference type="Proteomes" id="UP000766246">
    <property type="component" value="Unassembled WGS sequence"/>
</dbReference>
<feature type="transmembrane region" description="Helical" evidence="1">
    <location>
        <begin position="141"/>
        <end position="161"/>
    </location>
</feature>
<gene>
    <name evidence="2" type="ORF">E7272_02565</name>
</gene>
<name>A0A927YLD8_9FIRM</name>
<evidence type="ECO:0000313" key="2">
    <source>
        <dbReference type="EMBL" id="MBE5918704.1"/>
    </source>
</evidence>
<keyword evidence="1" id="KW-1133">Transmembrane helix</keyword>
<dbReference type="InterPro" id="IPR046475">
    <property type="entry name" value="DUF6796"/>
</dbReference>
<keyword evidence="1" id="KW-0472">Membrane</keyword>